<evidence type="ECO:0000313" key="3">
    <source>
        <dbReference type="Proteomes" id="UP001595834"/>
    </source>
</evidence>
<dbReference type="SUPFAM" id="SSF48452">
    <property type="entry name" value="TPR-like"/>
    <property type="match status" value="1"/>
</dbReference>
<organism evidence="2 3">
    <name type="scientific">Streptomyces mauvecolor</name>
    <dbReference type="NCBI Taxonomy" id="58345"/>
    <lineage>
        <taxon>Bacteria</taxon>
        <taxon>Bacillati</taxon>
        <taxon>Actinomycetota</taxon>
        <taxon>Actinomycetes</taxon>
        <taxon>Kitasatosporales</taxon>
        <taxon>Streptomycetaceae</taxon>
        <taxon>Streptomyces</taxon>
    </lineage>
</organism>
<sequence length="999" mass="108765">MLDTPEAVVEALRENNDRAHGRQRTVTAEELVEAAEPFEEPDVLVTALLELMSAYEFTGEHRKSPVVFARLLKLWDATPAPFSEWEAHQVFWRFKWVTTSLLQVPEVPLATVHGWIDQMRIRYDGADHGLQPVAAMRYHVASHTGEGVADAYDLWATRPRTELSDCQACETRHFARHQVLAGDDAGALDTWRPVLADGMGCTEEPQMSQARALLPLLRTGRFDEARSHHLTGYRRVRGNTGMQDEVGLHMEFCALSRNEGRGLEILAENRSLFEATGAPLAHLDFLTGAEVLLGRLVAEGHDSTAVAGPPGRNWTTGELLTHVRSEADRLTNAFDERNGTTAVGQRRQLRLAQRPLLDEPLPLGLRTSLPRPSAATGSTAAVTPAAEPDTPQDYVSLVREARRLAAAGYPGADRLWAEIAERLADGATIHDDRLGPQDLLHAELAEQRAYLLSREDRHPENISELKRAAALFDQLGMPWHGLSARSRVLAWATVFGGDAENEASTEEVDTDSVRAGIDEALREAERLKTDAPLSGGALGVGEAASEEDPVAARVLEYLTVLYSCTFAAFREVLRQLPEPSDSAVARFEEFARTLHTEAERLTIPHHIANARQFVADIAGRRGDVERAVAELRAALKDVDASGRPWRGSRPRALLAQFLMASNEPAEAVELLHQAIADAVRYDDRDFAMAPTYALLGHATSHLGDAGSAVRHLSEAAARFDQDGDHDEAASTRLQLADVLAGAGQQADAVAVLESVLSDGEASSLDQRLVAQTRLTLARGLRELEEFLPAAEEFLRLADTIAGWEGEQGLQTMVAAETAVTLALADRWDAADAAYERAVASHAEAPRPSLVMQMMCEFARLVMLARGADGLDTALDHLARADAVQAAVPDGTEGFVPWCETGAVHYRRARVLAEAEAFPKALAEAEAAITAYEQGGEDGEVPRAETVRIAALVEGNGLGRFKDAIARLATAAERARKADLPEAARILDALRQDYQGRQEG</sequence>
<dbReference type="Gene3D" id="1.25.40.10">
    <property type="entry name" value="Tetratricopeptide repeat domain"/>
    <property type="match status" value="1"/>
</dbReference>
<evidence type="ECO:0008006" key="4">
    <source>
        <dbReference type="Google" id="ProtNLM"/>
    </source>
</evidence>
<keyword evidence="3" id="KW-1185">Reference proteome</keyword>
<feature type="region of interest" description="Disordered" evidence="1">
    <location>
        <begin position="361"/>
        <end position="389"/>
    </location>
</feature>
<dbReference type="RefSeq" id="WP_381228203.1">
    <property type="nucleotide sequence ID" value="NZ_JBHSIZ010000033.1"/>
</dbReference>
<accession>A0ABV9UWE1</accession>
<evidence type="ECO:0000313" key="2">
    <source>
        <dbReference type="EMBL" id="MFC4959685.1"/>
    </source>
</evidence>
<comment type="caution">
    <text evidence="2">The sequence shown here is derived from an EMBL/GenBank/DDBJ whole genome shotgun (WGS) entry which is preliminary data.</text>
</comment>
<protein>
    <recommendedName>
        <fullName evidence="4">Tetratricopeptide repeat protein</fullName>
    </recommendedName>
</protein>
<dbReference type="Proteomes" id="UP001595834">
    <property type="component" value="Unassembled WGS sequence"/>
</dbReference>
<evidence type="ECO:0000256" key="1">
    <source>
        <dbReference type="SAM" id="MobiDB-lite"/>
    </source>
</evidence>
<name>A0ABV9UWE1_9ACTN</name>
<proteinExistence type="predicted"/>
<gene>
    <name evidence="2" type="ORF">ACFPFX_25670</name>
</gene>
<dbReference type="EMBL" id="JBHSIZ010000033">
    <property type="protein sequence ID" value="MFC4959685.1"/>
    <property type="molecule type" value="Genomic_DNA"/>
</dbReference>
<reference evidence="3" key="1">
    <citation type="journal article" date="2019" name="Int. J. Syst. Evol. Microbiol.">
        <title>The Global Catalogue of Microorganisms (GCM) 10K type strain sequencing project: providing services to taxonomists for standard genome sequencing and annotation.</title>
        <authorList>
            <consortium name="The Broad Institute Genomics Platform"/>
            <consortium name="The Broad Institute Genome Sequencing Center for Infectious Disease"/>
            <person name="Wu L."/>
            <person name="Ma J."/>
        </authorList>
    </citation>
    <scope>NUCLEOTIDE SEQUENCE [LARGE SCALE GENOMIC DNA]</scope>
    <source>
        <strain evidence="3">CCM 7224</strain>
    </source>
</reference>
<dbReference type="InterPro" id="IPR011990">
    <property type="entry name" value="TPR-like_helical_dom_sf"/>
</dbReference>